<dbReference type="SUPFAM" id="SSF52499">
    <property type="entry name" value="Isochorismatase-like hydrolases"/>
    <property type="match status" value="1"/>
</dbReference>
<dbReference type="GO" id="GO:0016787">
    <property type="term" value="F:hydrolase activity"/>
    <property type="evidence" value="ECO:0007669"/>
    <property type="project" value="UniProtKB-KW"/>
</dbReference>
<sequence>MILAVSLAALAIFLWLAITLWRFVRVSRAEDIGDRRQGTALLLIDLQKDFLDDGPYPPEQRAQALEAASRAALQARRNGWPVIAVRQAVRSPSLRLLARLALGGKGMDGTAGSDLVPEVAALSDHVLSKEVKDAFASGELDRLLAQHDVAHLRIAGLDGEHCVRATCMAALQHGYNVTLLSDAILTARQNGWDKVAQQAGLQGVTVGTVATLC</sequence>
<protein>
    <submittedName>
        <fullName evidence="3">Cysteine hydrolase</fullName>
    </submittedName>
</protein>
<gene>
    <name evidence="3" type="ORF">OEZ71_16360</name>
</gene>
<reference evidence="3 4" key="1">
    <citation type="submission" date="2022-10" db="EMBL/GenBank/DDBJ databases">
        <title>Defluviimonas sp. nov., isolated from ocean surface sediments.</title>
        <authorList>
            <person name="He W."/>
            <person name="Wang L."/>
            <person name="Zhang D.-F."/>
        </authorList>
    </citation>
    <scope>NUCLEOTIDE SEQUENCE [LARGE SCALE GENOMIC DNA]</scope>
    <source>
        <strain evidence="3 4">WL0050</strain>
    </source>
</reference>
<feature type="domain" description="Isochorismatase-like" evidence="2">
    <location>
        <begin position="39"/>
        <end position="210"/>
    </location>
</feature>
<keyword evidence="4" id="KW-1185">Reference proteome</keyword>
<dbReference type="CDD" id="cd00431">
    <property type="entry name" value="cysteine_hydrolases"/>
    <property type="match status" value="1"/>
</dbReference>
<accession>A0ABT2ZSZ3</accession>
<evidence type="ECO:0000313" key="3">
    <source>
        <dbReference type="EMBL" id="MCV2873871.1"/>
    </source>
</evidence>
<evidence type="ECO:0000313" key="4">
    <source>
        <dbReference type="Proteomes" id="UP001652564"/>
    </source>
</evidence>
<dbReference type="Pfam" id="PF00857">
    <property type="entry name" value="Isochorismatase"/>
    <property type="match status" value="1"/>
</dbReference>
<dbReference type="InterPro" id="IPR000868">
    <property type="entry name" value="Isochorismatase-like_dom"/>
</dbReference>
<dbReference type="EMBL" id="JAOWKZ010000004">
    <property type="protein sequence ID" value="MCV2873871.1"/>
    <property type="molecule type" value="Genomic_DNA"/>
</dbReference>
<organism evidence="3 4">
    <name type="scientific">Albidovulum litorale</name>
    <dbReference type="NCBI Taxonomy" id="2984134"/>
    <lineage>
        <taxon>Bacteria</taxon>
        <taxon>Pseudomonadati</taxon>
        <taxon>Pseudomonadota</taxon>
        <taxon>Alphaproteobacteria</taxon>
        <taxon>Rhodobacterales</taxon>
        <taxon>Paracoccaceae</taxon>
        <taxon>Albidovulum</taxon>
    </lineage>
</organism>
<dbReference type="PANTHER" id="PTHR43540">
    <property type="entry name" value="PEROXYUREIDOACRYLATE/UREIDOACRYLATE AMIDOHYDROLASE-RELATED"/>
    <property type="match status" value="1"/>
</dbReference>
<dbReference type="Gene3D" id="3.40.50.850">
    <property type="entry name" value="Isochorismatase-like"/>
    <property type="match status" value="1"/>
</dbReference>
<dbReference type="Proteomes" id="UP001652564">
    <property type="component" value="Unassembled WGS sequence"/>
</dbReference>
<dbReference type="InterPro" id="IPR050272">
    <property type="entry name" value="Isochorismatase-like_hydrls"/>
</dbReference>
<dbReference type="InterPro" id="IPR036380">
    <property type="entry name" value="Isochorismatase-like_sf"/>
</dbReference>
<proteinExistence type="predicted"/>
<comment type="caution">
    <text evidence="3">The sequence shown here is derived from an EMBL/GenBank/DDBJ whole genome shotgun (WGS) entry which is preliminary data.</text>
</comment>
<evidence type="ECO:0000256" key="1">
    <source>
        <dbReference type="ARBA" id="ARBA00022801"/>
    </source>
</evidence>
<dbReference type="RefSeq" id="WP_263741102.1">
    <property type="nucleotide sequence ID" value="NZ_JAOWKZ010000004.1"/>
</dbReference>
<name>A0ABT2ZSZ3_9RHOB</name>
<dbReference type="PANTHER" id="PTHR43540:SF15">
    <property type="entry name" value="BLR5631 PROTEIN"/>
    <property type="match status" value="1"/>
</dbReference>
<evidence type="ECO:0000259" key="2">
    <source>
        <dbReference type="Pfam" id="PF00857"/>
    </source>
</evidence>
<keyword evidence="1 3" id="KW-0378">Hydrolase</keyword>